<dbReference type="GO" id="GO:0016788">
    <property type="term" value="F:hydrolase activity, acting on ester bonds"/>
    <property type="evidence" value="ECO:0007669"/>
    <property type="project" value="TreeGrafter"/>
</dbReference>
<dbReference type="PANTHER" id="PTHR40841:SF2">
    <property type="entry name" value="SIDEROPHORE-DEGRADING ESTERASE (EUROFUNG)"/>
    <property type="match status" value="1"/>
</dbReference>
<dbReference type="EMBL" id="SMFT01000002">
    <property type="protein sequence ID" value="TCJ98340.1"/>
    <property type="molecule type" value="Genomic_DNA"/>
</dbReference>
<dbReference type="Gene3D" id="3.40.50.1820">
    <property type="entry name" value="alpha/beta hydrolase"/>
    <property type="match status" value="1"/>
</dbReference>
<dbReference type="Pfam" id="PF00756">
    <property type="entry name" value="Esterase"/>
    <property type="match status" value="1"/>
</dbReference>
<gene>
    <name evidence="4" type="ORF">EV694_0732</name>
</gene>
<organism evidence="4 5">
    <name type="scientific">Volucribacter psittacicida</name>
    <dbReference type="NCBI Taxonomy" id="203482"/>
    <lineage>
        <taxon>Bacteria</taxon>
        <taxon>Pseudomonadati</taxon>
        <taxon>Pseudomonadota</taxon>
        <taxon>Gammaproteobacteria</taxon>
        <taxon>Pasteurellales</taxon>
        <taxon>Pasteurellaceae</taxon>
        <taxon>Volucribacter</taxon>
    </lineage>
</organism>
<feature type="chain" id="PRO_5020958260" description="Alpha/beta superfamily hydrolase" evidence="3">
    <location>
        <begin position="21"/>
        <end position="291"/>
    </location>
</feature>
<name>A0A4R1FVZ4_9PAST</name>
<evidence type="ECO:0000256" key="3">
    <source>
        <dbReference type="SAM" id="SignalP"/>
    </source>
</evidence>
<evidence type="ECO:0000256" key="1">
    <source>
        <dbReference type="ARBA" id="ARBA00005622"/>
    </source>
</evidence>
<evidence type="ECO:0000313" key="4">
    <source>
        <dbReference type="EMBL" id="TCJ98340.1"/>
    </source>
</evidence>
<evidence type="ECO:0008006" key="6">
    <source>
        <dbReference type="Google" id="ProtNLM"/>
    </source>
</evidence>
<dbReference type="AlphaFoldDB" id="A0A4R1FVZ4"/>
<comment type="similarity">
    <text evidence="1">Belongs to the esterase D family.</text>
</comment>
<dbReference type="PANTHER" id="PTHR40841">
    <property type="entry name" value="SIDEROPHORE TRIACETYLFUSARININE C ESTERASE"/>
    <property type="match status" value="1"/>
</dbReference>
<dbReference type="Proteomes" id="UP000294702">
    <property type="component" value="Unassembled WGS sequence"/>
</dbReference>
<keyword evidence="2" id="KW-0378">Hydrolase</keyword>
<dbReference type="SUPFAM" id="SSF53474">
    <property type="entry name" value="alpha/beta-Hydrolases"/>
    <property type="match status" value="1"/>
</dbReference>
<accession>A0A4R1FVZ4</accession>
<dbReference type="InterPro" id="IPR029058">
    <property type="entry name" value="AB_hydrolase_fold"/>
</dbReference>
<dbReference type="OrthoDB" id="9784036at2"/>
<feature type="signal peptide" evidence="3">
    <location>
        <begin position="1"/>
        <end position="20"/>
    </location>
</feature>
<dbReference type="InterPro" id="IPR000801">
    <property type="entry name" value="Esterase-like"/>
</dbReference>
<protein>
    <recommendedName>
        <fullName evidence="6">Alpha/beta superfamily hydrolase</fullName>
    </recommendedName>
</protein>
<keyword evidence="3" id="KW-0732">Signal</keyword>
<sequence length="291" mass="33410">MLRFFSLFFIYLSLSFLSQAQINQHIPMIAPQVENNYQINIHDLDFNQQTYRLFIAQPKQPQPHQRVLYVLDGNAQFPLALNAVDPHKTLPWIVGLGYPSPQAYPIAERTRDYTFAAQGEQFAQGGGAAAFLQFIQQQAIPVVQQYLQPQIPQQQMLFGHSFGGLFALYTLFHQGELFDHYVIASPSLWWGNGKIRQQMPARLANHIQHIQFYLGEYEAYPEQDPNINAERLARIQQRRQSLTTENFVALLQQRYPKTAMDFQLVAKQNHGGVIPFAIKLAVASIQQEPLK</sequence>
<evidence type="ECO:0000313" key="5">
    <source>
        <dbReference type="Proteomes" id="UP000294702"/>
    </source>
</evidence>
<proteinExistence type="inferred from homology"/>
<dbReference type="InterPro" id="IPR052558">
    <property type="entry name" value="Siderophore_Hydrolase_D"/>
</dbReference>
<evidence type="ECO:0000256" key="2">
    <source>
        <dbReference type="ARBA" id="ARBA00022801"/>
    </source>
</evidence>
<reference evidence="4 5" key="1">
    <citation type="submission" date="2019-03" db="EMBL/GenBank/DDBJ databases">
        <title>Genomic Encyclopedia of Type Strains, Phase IV (KMG-IV): sequencing the most valuable type-strain genomes for metagenomic binning, comparative biology and taxonomic classification.</title>
        <authorList>
            <person name="Goeker M."/>
        </authorList>
    </citation>
    <scope>NUCLEOTIDE SEQUENCE [LARGE SCALE GENOMIC DNA]</scope>
    <source>
        <strain evidence="4 5">DSM 15534</strain>
    </source>
</reference>
<keyword evidence="5" id="KW-1185">Reference proteome</keyword>
<comment type="caution">
    <text evidence="4">The sequence shown here is derived from an EMBL/GenBank/DDBJ whole genome shotgun (WGS) entry which is preliminary data.</text>
</comment>